<feature type="compositionally biased region" description="Polar residues" evidence="11">
    <location>
        <begin position="162"/>
        <end position="173"/>
    </location>
</feature>
<dbReference type="PROSITE" id="PS50297">
    <property type="entry name" value="ANK_REP_REGION"/>
    <property type="match status" value="1"/>
</dbReference>
<feature type="repeat" description="ANK" evidence="10">
    <location>
        <begin position="556"/>
        <end position="588"/>
    </location>
</feature>
<keyword evidence="13" id="KW-1185">Reference proteome</keyword>
<keyword evidence="9" id="KW-1053">Target membrane</keyword>
<dbReference type="Gene3D" id="1.25.40.20">
    <property type="entry name" value="Ankyrin repeat-containing domain"/>
    <property type="match status" value="1"/>
</dbReference>
<proteinExistence type="predicted"/>
<dbReference type="AlphaFoldDB" id="A0A4Y2LTC3"/>
<keyword evidence="3" id="KW-0268">Exocytosis</keyword>
<sequence>MATYKDLSENSHFMDQRFFKKTNRSSKFGFKKNVSPEHKKANFEQSIQITGLRMFLGSKHYECSNKIICADYSGEPSKDLNNFSIKISEPVISRVVVRTNSFNDSRERKFTSEKQENALWTGRKSNVKAYRDPLSEANNAMTLETLPFNGPPHASFWRKSKNSQSVNSAFNQNDKNDIRSLDEESESLETSSSLTTSSESLSVGVVSDMSSLVLSNMKAGRLSRIASFMKNIWNGVAKETNKHTEQNPQMNLGTFTIDENKALQLPHESFNNLNYILIQKQKETYQDLNCISQQSISNEKLETMTDSVVQPPSWNVSNGDSSFCVQVHESLKNQELEYVSEALTEYASDTHGTESAKLFHTSIPLKRMTVETIIAPRLPSKATINPVDVKIVQNMPSKKAFRKTCIRNKERIENEPMNHEKFNGIPHIESKTKEAMQSLNEKWILVISNKNAMLKEIRNYLKYIQEFSDKLLEMMMFSTDREGNNAFHFACGNERFDIAEELLNYECGYALLTQKNKLGHSPLMICSVSQPRSDQDWSVVEKILDLGDVNQASSFSKQTPLMNAASRGCVQMVRLLLEAGADPNLQDSDGSTALMYASVHGHEACDQQTACSVALAAGHKEIALRIYLHSRKRCKDSN</sequence>
<comment type="subcellular location">
    <subcellularLocation>
        <location evidence="2">Secreted</location>
    </subcellularLocation>
    <subcellularLocation>
        <location evidence="1">Target cell membrane</location>
    </subcellularLocation>
</comment>
<evidence type="ECO:0000256" key="10">
    <source>
        <dbReference type="PROSITE-ProRule" id="PRU00023"/>
    </source>
</evidence>
<evidence type="ECO:0000256" key="3">
    <source>
        <dbReference type="ARBA" id="ARBA00022483"/>
    </source>
</evidence>
<dbReference type="PANTHER" id="PTHR24168:SF21">
    <property type="entry name" value="KANK, ISOFORM D"/>
    <property type="match status" value="1"/>
</dbReference>
<accession>A0A4Y2LTC3</accession>
<name>A0A4Y2LTC3_ARAVE</name>
<dbReference type="GO" id="GO:0044231">
    <property type="term" value="C:host cell presynaptic membrane"/>
    <property type="evidence" value="ECO:0007669"/>
    <property type="project" value="UniProtKB-KW"/>
</dbReference>
<dbReference type="OrthoDB" id="6437368at2759"/>
<dbReference type="GO" id="GO:0005576">
    <property type="term" value="C:extracellular region"/>
    <property type="evidence" value="ECO:0007669"/>
    <property type="project" value="UniProtKB-SubCell"/>
</dbReference>
<feature type="region of interest" description="Disordered" evidence="11">
    <location>
        <begin position="157"/>
        <end position="194"/>
    </location>
</feature>
<organism evidence="12 13">
    <name type="scientific">Araneus ventricosus</name>
    <name type="common">Orbweaver spider</name>
    <name type="synonym">Epeira ventricosa</name>
    <dbReference type="NCBI Taxonomy" id="182803"/>
    <lineage>
        <taxon>Eukaryota</taxon>
        <taxon>Metazoa</taxon>
        <taxon>Ecdysozoa</taxon>
        <taxon>Arthropoda</taxon>
        <taxon>Chelicerata</taxon>
        <taxon>Arachnida</taxon>
        <taxon>Araneae</taxon>
        <taxon>Araneomorphae</taxon>
        <taxon>Entelegynae</taxon>
        <taxon>Araneoidea</taxon>
        <taxon>Araneidae</taxon>
        <taxon>Araneus</taxon>
    </lineage>
</organism>
<dbReference type="GO" id="GO:0090729">
    <property type="term" value="F:toxin activity"/>
    <property type="evidence" value="ECO:0007669"/>
    <property type="project" value="UniProtKB-KW"/>
</dbReference>
<reference evidence="12 13" key="1">
    <citation type="journal article" date="2019" name="Sci. Rep.">
        <title>Orb-weaving spider Araneus ventricosus genome elucidates the spidroin gene catalogue.</title>
        <authorList>
            <person name="Kono N."/>
            <person name="Nakamura H."/>
            <person name="Ohtoshi R."/>
            <person name="Moran D.A.P."/>
            <person name="Shinohara A."/>
            <person name="Yoshida Y."/>
            <person name="Fujiwara M."/>
            <person name="Mori M."/>
            <person name="Tomita M."/>
            <person name="Arakawa K."/>
        </authorList>
    </citation>
    <scope>NUCLEOTIDE SEQUENCE [LARGE SCALE GENOMIC DNA]</scope>
</reference>
<dbReference type="EMBL" id="BGPR01006184">
    <property type="protein sequence ID" value="GBN16786.1"/>
    <property type="molecule type" value="Genomic_DNA"/>
</dbReference>
<keyword evidence="6" id="KW-0800">Toxin</keyword>
<keyword evidence="10" id="KW-0040">ANK repeat</keyword>
<keyword evidence="4" id="KW-0964">Secreted</keyword>
<evidence type="ECO:0000256" key="1">
    <source>
        <dbReference type="ARBA" id="ARBA00004175"/>
    </source>
</evidence>
<keyword evidence="5" id="KW-1052">Target cell membrane</keyword>
<feature type="non-terminal residue" evidence="12">
    <location>
        <position position="638"/>
    </location>
</feature>
<evidence type="ECO:0000256" key="9">
    <source>
        <dbReference type="ARBA" id="ARBA00023298"/>
    </source>
</evidence>
<dbReference type="GO" id="GO:0005856">
    <property type="term" value="C:cytoskeleton"/>
    <property type="evidence" value="ECO:0007669"/>
    <property type="project" value="TreeGrafter"/>
</dbReference>
<evidence type="ECO:0000313" key="12">
    <source>
        <dbReference type="EMBL" id="GBN16786.1"/>
    </source>
</evidence>
<dbReference type="Proteomes" id="UP000499080">
    <property type="component" value="Unassembled WGS sequence"/>
</dbReference>
<protein>
    <submittedName>
        <fullName evidence="12">KN motif and ankyrin repeat domain-containing protein 1</fullName>
    </submittedName>
</protein>
<dbReference type="GO" id="GO:0005737">
    <property type="term" value="C:cytoplasm"/>
    <property type="evidence" value="ECO:0007669"/>
    <property type="project" value="TreeGrafter"/>
</dbReference>
<dbReference type="PANTHER" id="PTHR24168">
    <property type="entry name" value="KN MOTIF AND ANKYRIN REPEAT DOMAIN-CONTAINING"/>
    <property type="match status" value="1"/>
</dbReference>
<dbReference type="PROSITE" id="PS50088">
    <property type="entry name" value="ANK_REPEAT"/>
    <property type="match status" value="1"/>
</dbReference>
<dbReference type="InterPro" id="IPR002110">
    <property type="entry name" value="Ankyrin_rpt"/>
</dbReference>
<keyword evidence="9" id="KW-0472">Membrane</keyword>
<dbReference type="GO" id="GO:0044218">
    <property type="term" value="C:other organism cell membrane"/>
    <property type="evidence" value="ECO:0007669"/>
    <property type="project" value="UniProtKB-KW"/>
</dbReference>
<evidence type="ECO:0000256" key="4">
    <source>
        <dbReference type="ARBA" id="ARBA00022525"/>
    </source>
</evidence>
<dbReference type="InterPro" id="IPR047184">
    <property type="entry name" value="KANK1-4"/>
</dbReference>
<evidence type="ECO:0000256" key="8">
    <source>
        <dbReference type="ARBA" id="ARBA00023028"/>
    </source>
</evidence>
<dbReference type="SUPFAM" id="SSF48403">
    <property type="entry name" value="Ankyrin repeat"/>
    <property type="match status" value="1"/>
</dbReference>
<dbReference type="GO" id="GO:0030837">
    <property type="term" value="P:negative regulation of actin filament polymerization"/>
    <property type="evidence" value="ECO:0007669"/>
    <property type="project" value="InterPro"/>
</dbReference>
<dbReference type="InterPro" id="IPR036770">
    <property type="entry name" value="Ankyrin_rpt-contain_sf"/>
</dbReference>
<evidence type="ECO:0000256" key="11">
    <source>
        <dbReference type="SAM" id="MobiDB-lite"/>
    </source>
</evidence>
<evidence type="ECO:0000256" key="7">
    <source>
        <dbReference type="ARBA" id="ARBA00022699"/>
    </source>
</evidence>
<keyword evidence="7" id="KW-0528">Neurotoxin</keyword>
<evidence type="ECO:0000256" key="6">
    <source>
        <dbReference type="ARBA" id="ARBA00022656"/>
    </source>
</evidence>
<dbReference type="SMART" id="SM00248">
    <property type="entry name" value="ANK"/>
    <property type="match status" value="4"/>
</dbReference>
<gene>
    <name evidence="12" type="primary">KANK1_2</name>
    <name evidence="12" type="ORF">AVEN_161958_1</name>
</gene>
<evidence type="ECO:0000256" key="2">
    <source>
        <dbReference type="ARBA" id="ARBA00004613"/>
    </source>
</evidence>
<dbReference type="GO" id="GO:0006887">
    <property type="term" value="P:exocytosis"/>
    <property type="evidence" value="ECO:0007669"/>
    <property type="project" value="UniProtKB-KW"/>
</dbReference>
<evidence type="ECO:0000256" key="5">
    <source>
        <dbReference type="ARBA" id="ARBA00022537"/>
    </source>
</evidence>
<dbReference type="Pfam" id="PF12796">
    <property type="entry name" value="Ank_2"/>
    <property type="match status" value="1"/>
</dbReference>
<evidence type="ECO:0000313" key="13">
    <source>
        <dbReference type="Proteomes" id="UP000499080"/>
    </source>
</evidence>
<keyword evidence="8" id="KW-0638">Presynaptic neurotoxin</keyword>
<comment type="caution">
    <text evidence="12">The sequence shown here is derived from an EMBL/GenBank/DDBJ whole genome shotgun (WGS) entry which is preliminary data.</text>
</comment>